<dbReference type="Proteomes" id="UP001354989">
    <property type="component" value="Plasmid pPP1"/>
</dbReference>
<feature type="chain" id="PRO_5045355182" description="Transcriptional regulator" evidence="1">
    <location>
        <begin position="26"/>
        <end position="195"/>
    </location>
</feature>
<geneLocation type="plasmid" evidence="2 3">
    <name>pPP1</name>
</geneLocation>
<evidence type="ECO:0008006" key="4">
    <source>
        <dbReference type="Google" id="ProtNLM"/>
    </source>
</evidence>
<keyword evidence="2" id="KW-0614">Plasmid</keyword>
<dbReference type="RefSeq" id="WP_338398230.1">
    <property type="nucleotide sequence ID" value="NZ_AP025293.1"/>
</dbReference>
<protein>
    <recommendedName>
        <fullName evidence="4">Transcriptional regulator</fullName>
    </recommendedName>
</protein>
<proteinExistence type="predicted"/>
<organism evidence="2 3">
    <name type="scientific">Persicobacter psychrovividus</name>
    <dbReference type="NCBI Taxonomy" id="387638"/>
    <lineage>
        <taxon>Bacteria</taxon>
        <taxon>Pseudomonadati</taxon>
        <taxon>Bacteroidota</taxon>
        <taxon>Cytophagia</taxon>
        <taxon>Cytophagales</taxon>
        <taxon>Persicobacteraceae</taxon>
        <taxon>Persicobacter</taxon>
    </lineage>
</organism>
<evidence type="ECO:0000256" key="1">
    <source>
        <dbReference type="SAM" id="SignalP"/>
    </source>
</evidence>
<dbReference type="Pfam" id="PF09695">
    <property type="entry name" value="YtfJ_HI0045"/>
    <property type="match status" value="1"/>
</dbReference>
<accession>A0ABM7VJ71</accession>
<keyword evidence="3" id="KW-1185">Reference proteome</keyword>
<reference evidence="2 3" key="1">
    <citation type="submission" date="2021-12" db="EMBL/GenBank/DDBJ databases">
        <title>Genome sequencing of bacteria with rrn-lacking chromosome and rrn-plasmid.</title>
        <authorList>
            <person name="Anda M."/>
            <person name="Iwasaki W."/>
        </authorList>
    </citation>
    <scope>NUCLEOTIDE SEQUENCE [LARGE SCALE GENOMIC DNA]</scope>
    <source>
        <strain evidence="2 3">NBRC 101262</strain>
        <plasmid evidence="2 3">pPP1</plasmid>
    </source>
</reference>
<keyword evidence="1" id="KW-0732">Signal</keyword>
<dbReference type="InterPro" id="IPR006513">
    <property type="entry name" value="YtfJ_HI0045"/>
</dbReference>
<dbReference type="EMBL" id="AP025293">
    <property type="protein sequence ID" value="BDD01028.1"/>
    <property type="molecule type" value="Genomic_DNA"/>
</dbReference>
<gene>
    <name evidence="2" type="ORF">PEPS_33080</name>
</gene>
<feature type="signal peptide" evidence="1">
    <location>
        <begin position="1"/>
        <end position="25"/>
    </location>
</feature>
<evidence type="ECO:0000313" key="3">
    <source>
        <dbReference type="Proteomes" id="UP001354989"/>
    </source>
</evidence>
<name>A0ABM7VJ71_9BACT</name>
<sequence>MNFNLKSGKMLIILMLMVVARNVYAAHPNEPIKSTLQTGDVVANVEIRDSKDAPVMLPGFGEQYLLLFYSDPEVPKRNSYFIEQMKTERFNDRENFLSYGIVNLKDARFYPNNLVRMGIRREERKYEDQQVKIYTDPSHIVKSAWNLGEVDNEFAVIFLDKSGEVLFYQAEELSNREADNLIRLIYKTLGEDMLE</sequence>
<evidence type="ECO:0000313" key="2">
    <source>
        <dbReference type="EMBL" id="BDD01028.1"/>
    </source>
</evidence>